<dbReference type="InterPro" id="IPR050491">
    <property type="entry name" value="AmpC-like"/>
</dbReference>
<evidence type="ECO:0000313" key="4">
    <source>
        <dbReference type="EMBL" id="QAA32201.1"/>
    </source>
</evidence>
<feature type="transmembrane region" description="Helical" evidence="1">
    <location>
        <begin position="420"/>
        <end position="439"/>
    </location>
</feature>
<gene>
    <name evidence="4" type="ORF">C1I91_11425</name>
</gene>
<dbReference type="OrthoDB" id="9797709at2"/>
<dbReference type="SUPFAM" id="SSF56601">
    <property type="entry name" value="beta-lactamase/transpeptidase-like"/>
    <property type="match status" value="1"/>
</dbReference>
<evidence type="ECO:0000259" key="3">
    <source>
        <dbReference type="Pfam" id="PF00144"/>
    </source>
</evidence>
<accession>A0A3R5UFB8</accession>
<dbReference type="PANTHER" id="PTHR46825:SF12">
    <property type="entry name" value="PENICILLIN-BINDING PROTEIN 4"/>
    <property type="match status" value="1"/>
</dbReference>
<keyword evidence="1" id="KW-0472">Membrane</keyword>
<evidence type="ECO:0000313" key="5">
    <source>
        <dbReference type="Proteomes" id="UP000286268"/>
    </source>
</evidence>
<feature type="chain" id="PRO_5018764835" evidence="2">
    <location>
        <begin position="30"/>
        <end position="474"/>
    </location>
</feature>
<dbReference type="InterPro" id="IPR012338">
    <property type="entry name" value="Beta-lactam/transpept-like"/>
</dbReference>
<dbReference type="InterPro" id="IPR001466">
    <property type="entry name" value="Beta-lactam-related"/>
</dbReference>
<dbReference type="Pfam" id="PF00144">
    <property type="entry name" value="Beta-lactamase"/>
    <property type="match status" value="1"/>
</dbReference>
<reference evidence="4 5" key="1">
    <citation type="submission" date="2018-01" db="EMBL/GenBank/DDBJ databases">
        <title>Genome Sequencing and Assembly of Anaerobacter polyendosporus strain CT4.</title>
        <authorList>
            <person name="Tachaapaikoon C."/>
            <person name="Sutheeworapong S."/>
            <person name="Jenjaroenpun P."/>
            <person name="Wongsurawat T."/>
            <person name="Nookeaw I."/>
            <person name="Cheawchanlertfa P."/>
            <person name="Kosugi A."/>
            <person name="Cheevadhanarak S."/>
            <person name="Ratanakhanokchai K."/>
        </authorList>
    </citation>
    <scope>NUCLEOTIDE SEQUENCE [LARGE SCALE GENOMIC DNA]</scope>
    <source>
        <strain evidence="4 5">CT4</strain>
    </source>
</reference>
<dbReference type="KEGG" id="cmah:C1I91_11425"/>
<proteinExistence type="predicted"/>
<dbReference type="EMBL" id="CP025746">
    <property type="protein sequence ID" value="QAA32201.1"/>
    <property type="molecule type" value="Genomic_DNA"/>
</dbReference>
<feature type="signal peptide" evidence="2">
    <location>
        <begin position="1"/>
        <end position="29"/>
    </location>
</feature>
<dbReference type="Gene3D" id="3.40.710.10">
    <property type="entry name" value="DD-peptidase/beta-lactamase superfamily"/>
    <property type="match status" value="1"/>
</dbReference>
<name>A0A3R5UFB8_9CLOT</name>
<evidence type="ECO:0000256" key="2">
    <source>
        <dbReference type="SAM" id="SignalP"/>
    </source>
</evidence>
<feature type="transmembrane region" description="Helical" evidence="1">
    <location>
        <begin position="378"/>
        <end position="399"/>
    </location>
</feature>
<dbReference type="AlphaFoldDB" id="A0A3R5UFB8"/>
<feature type="transmembrane region" description="Helical" evidence="1">
    <location>
        <begin position="445"/>
        <end position="467"/>
    </location>
</feature>
<evidence type="ECO:0000256" key="1">
    <source>
        <dbReference type="SAM" id="Phobius"/>
    </source>
</evidence>
<keyword evidence="1" id="KW-0812">Transmembrane</keyword>
<sequence length="474" mass="52945">MNPKSKNFLRKFFISLVILSLAFCVMVHAEVNNNDLKNFKAKLDSRVPKLLKKYDIGGTSIGLISGGKLTYVLNYGYSDKSENKPITNDTVFQVGSVSKSVAAVSVMHLVQEGKLDLDAPAERYLTRWHIPDSKYNKDDVTIRRLLSHTAGISIHGYGGTDPDKKLQSLEKSLSDGVKITAKPGSQYSYSGGGYTILQLIMEEVTKKPFYQYANEEILNPLGMKNSSYDAEYFPETMSKAYSFFGEKIPTYKYTEATAAGLKTTVSDFSKFMLACMDDGAGIISKENLDTMFTPVKSGYGFGFARETLSDGTTAIYHAGANRGWEAQFEMIPGKKDGIIIFTNSDNGIAIINDVLNQWKGYETGKTPSLFYIYKNIELVAFVALMAAIILSVILMIALYRSVRQGKRSFGKFKAKLMVRFGIGMVILIVWNAFFYFFRLALLESYVARMCTYTVFILVVTNLIYGLFPKNKAIM</sequence>
<keyword evidence="1" id="KW-1133">Transmembrane helix</keyword>
<dbReference type="Proteomes" id="UP000286268">
    <property type="component" value="Chromosome"/>
</dbReference>
<dbReference type="PANTHER" id="PTHR46825">
    <property type="entry name" value="D-ALANYL-D-ALANINE-CARBOXYPEPTIDASE/ENDOPEPTIDASE AMPH"/>
    <property type="match status" value="1"/>
</dbReference>
<keyword evidence="2" id="KW-0732">Signal</keyword>
<dbReference type="RefSeq" id="WP_128212991.1">
    <property type="nucleotide sequence ID" value="NZ_CP025746.1"/>
</dbReference>
<feature type="domain" description="Beta-lactamase-related" evidence="3">
    <location>
        <begin position="44"/>
        <end position="347"/>
    </location>
</feature>
<protein>
    <submittedName>
        <fullName evidence="4">Penicillin-binding protein</fullName>
    </submittedName>
</protein>
<organism evidence="4 5">
    <name type="scientific">Clostridium manihotivorum</name>
    <dbReference type="NCBI Taxonomy" id="2320868"/>
    <lineage>
        <taxon>Bacteria</taxon>
        <taxon>Bacillati</taxon>
        <taxon>Bacillota</taxon>
        <taxon>Clostridia</taxon>
        <taxon>Eubacteriales</taxon>
        <taxon>Clostridiaceae</taxon>
        <taxon>Clostridium</taxon>
    </lineage>
</organism>
<keyword evidence="5" id="KW-1185">Reference proteome</keyword>